<dbReference type="SUPFAM" id="SSF54427">
    <property type="entry name" value="NTF2-like"/>
    <property type="match status" value="2"/>
</dbReference>
<dbReference type="PANTHER" id="PTHR33698:SF3">
    <property type="entry name" value="OS09G0266000 PROTEIN"/>
    <property type="match status" value="1"/>
</dbReference>
<sequence length="426" mass="47552">MTAKSAEEEEDTFDKVQVTTKTNKQLIFDDQSGRFFESSVEPIAEEESGSTSPYEVSSDVDVSNNEMLSTEVLFGRKVESTTTKSGDRFPHMDLVTDILVSDYAANNNNEMDDNDGLSLSRETSIVEQCYEAWNQRNMAAVVDCFDDNNKFEYQDSQYLGSITTKSELKQHFENQAKLLPPNSKLVLENIAVDPINGDIGAQWYVQEEESTKRVPFTRGCSFYKTNPENGLITSGFKTTEMVIKPSKQAADRLVSSASPFLQRQSTTLFSAPQQEEPMAAEPSSRKSIIETYFDAWNRRDMETALDCFVEDCVYQTEDPVFVGTFRGKESLRQHLEKNAATLPGSCRIVLDSIAQDPINGNIGTVWHLQVANGITIPNLRGCSMYTTDPITGLLKSGFDVTEAPVKVPRQFLSSPLALPARFLFGQ</sequence>
<dbReference type="AlphaFoldDB" id="A0A9N8HG65"/>
<feature type="domain" description="SnoaL-like" evidence="2">
    <location>
        <begin position="289"/>
        <end position="386"/>
    </location>
</feature>
<protein>
    <recommendedName>
        <fullName evidence="2">SnoaL-like domain-containing protein</fullName>
    </recommendedName>
</protein>
<feature type="compositionally biased region" description="Polar residues" evidence="1">
    <location>
        <begin position="49"/>
        <end position="59"/>
    </location>
</feature>
<accession>A0A9N8HG65</accession>
<evidence type="ECO:0000256" key="1">
    <source>
        <dbReference type="SAM" id="MobiDB-lite"/>
    </source>
</evidence>
<name>A0A9N8HG65_9STRA</name>
<keyword evidence="4" id="KW-1185">Reference proteome</keyword>
<reference evidence="3" key="1">
    <citation type="submission" date="2020-06" db="EMBL/GenBank/DDBJ databases">
        <authorList>
            <consortium name="Plant Systems Biology data submission"/>
        </authorList>
    </citation>
    <scope>NUCLEOTIDE SEQUENCE</scope>
    <source>
        <strain evidence="3">D6</strain>
    </source>
</reference>
<gene>
    <name evidence="3" type="ORF">SEMRO_492_G153980.1</name>
</gene>
<dbReference type="Proteomes" id="UP001153069">
    <property type="component" value="Unassembled WGS sequence"/>
</dbReference>
<dbReference type="InterPro" id="IPR037401">
    <property type="entry name" value="SnoaL-like"/>
</dbReference>
<dbReference type="OrthoDB" id="201750at2759"/>
<dbReference type="EMBL" id="CAICTM010000491">
    <property type="protein sequence ID" value="CAB9511602.1"/>
    <property type="molecule type" value="Genomic_DNA"/>
</dbReference>
<feature type="region of interest" description="Disordered" evidence="1">
    <location>
        <begin position="39"/>
        <end position="59"/>
    </location>
</feature>
<evidence type="ECO:0000313" key="4">
    <source>
        <dbReference type="Proteomes" id="UP001153069"/>
    </source>
</evidence>
<evidence type="ECO:0000313" key="3">
    <source>
        <dbReference type="EMBL" id="CAB9511602.1"/>
    </source>
</evidence>
<organism evidence="3 4">
    <name type="scientific">Seminavis robusta</name>
    <dbReference type="NCBI Taxonomy" id="568900"/>
    <lineage>
        <taxon>Eukaryota</taxon>
        <taxon>Sar</taxon>
        <taxon>Stramenopiles</taxon>
        <taxon>Ochrophyta</taxon>
        <taxon>Bacillariophyta</taxon>
        <taxon>Bacillariophyceae</taxon>
        <taxon>Bacillariophycidae</taxon>
        <taxon>Naviculales</taxon>
        <taxon>Naviculaceae</taxon>
        <taxon>Seminavis</taxon>
    </lineage>
</organism>
<dbReference type="InterPro" id="IPR032710">
    <property type="entry name" value="NTF2-like_dom_sf"/>
</dbReference>
<dbReference type="PANTHER" id="PTHR33698">
    <property type="entry name" value="NUCLEAR TRANSPORT FACTOR 2 (NTF2)-LIKE PROTEIN"/>
    <property type="match status" value="1"/>
</dbReference>
<comment type="caution">
    <text evidence="3">The sequence shown here is derived from an EMBL/GenBank/DDBJ whole genome shotgun (WGS) entry which is preliminary data.</text>
</comment>
<feature type="domain" description="SnoaL-like" evidence="2">
    <location>
        <begin position="126"/>
        <end position="233"/>
    </location>
</feature>
<dbReference type="Gene3D" id="3.10.450.50">
    <property type="match status" value="2"/>
</dbReference>
<evidence type="ECO:0000259" key="2">
    <source>
        <dbReference type="Pfam" id="PF12680"/>
    </source>
</evidence>
<dbReference type="CDD" id="cd00531">
    <property type="entry name" value="NTF2_like"/>
    <property type="match status" value="1"/>
</dbReference>
<proteinExistence type="predicted"/>
<dbReference type="Pfam" id="PF12680">
    <property type="entry name" value="SnoaL_2"/>
    <property type="match status" value="2"/>
</dbReference>